<dbReference type="GO" id="GO:0080120">
    <property type="term" value="P:CAAX-box protein maturation"/>
    <property type="evidence" value="ECO:0007669"/>
    <property type="project" value="UniProtKB-ARBA"/>
</dbReference>
<dbReference type="GO" id="GO:0005789">
    <property type="term" value="C:endoplasmic reticulum membrane"/>
    <property type="evidence" value="ECO:0007669"/>
    <property type="project" value="UniProtKB-SubCell"/>
</dbReference>
<evidence type="ECO:0000256" key="6">
    <source>
        <dbReference type="ARBA" id="ARBA00022824"/>
    </source>
</evidence>
<keyword evidence="5" id="KW-0378">Hydrolase</keyword>
<feature type="domain" description="CAAX prenyl protease 2/Lysostaphin resistance protein A-like" evidence="14">
    <location>
        <begin position="140"/>
        <end position="261"/>
    </location>
</feature>
<proteinExistence type="inferred from homology"/>
<dbReference type="AlphaFoldDB" id="A0ABD1F9E3"/>
<accession>A0ABD1F9E3</accession>
<keyword evidence="16" id="KW-1185">Reference proteome</keyword>
<name>A0ABD1F9E3_HYPHA</name>
<comment type="caution">
    <text evidence="15">The sequence shown here is derived from an EMBL/GenBank/DDBJ whole genome shotgun (WGS) entry which is preliminary data.</text>
</comment>
<comment type="catalytic activity">
    <reaction evidence="10">
        <text>Hydrolyzes the peptide bond -P2-(S-farnesyl or geranylgeranyl)C-P1'-P2'-P3'-COOH where P1' and P2' are amino acids with aliphatic sidechains and P3' is any C-terminal residue.</text>
        <dbReference type="EC" id="3.4.26.1"/>
    </reaction>
</comment>
<evidence type="ECO:0000256" key="1">
    <source>
        <dbReference type="ARBA" id="ARBA00004477"/>
    </source>
</evidence>
<evidence type="ECO:0000256" key="8">
    <source>
        <dbReference type="ARBA" id="ARBA00023136"/>
    </source>
</evidence>
<evidence type="ECO:0000256" key="10">
    <source>
        <dbReference type="ARBA" id="ARBA00047280"/>
    </source>
</evidence>
<dbReference type="EMBL" id="JBDJPC010000002">
    <property type="protein sequence ID" value="KAL1514227.1"/>
    <property type="molecule type" value="Genomic_DNA"/>
</dbReference>
<evidence type="ECO:0000313" key="15">
    <source>
        <dbReference type="EMBL" id="KAL1514227.1"/>
    </source>
</evidence>
<sequence>MSKMDHDFKRIFNGFFSVAICFLLSVTYLASLYIWNSPFRMDHPYSRDHPSTIKKRFISVFFMLFVAPCFLYLGLDKTILREVSFLEILGLKSNGLIQAIFMPLFLTMILFLGPISMELYSGLSKLYTEESYWLSNLTNLIWIRNHIVAPFSEEFTYRSCMLPLLLQSLPPITAVLVNPIFFGVGKTLNKTNAFYILIKFLAHFHHMQDKIKCGLDFNTALKISCFQFIYTTIFGVYSAYIFYRTGHFISIFVVHAFCNHMGFPDVVEVTTYSNDKKMVICGLFVLGFIAWCLLLNPLTEPSWYFNSPTWYVV</sequence>
<comment type="similarity">
    <text evidence="2">Belongs to the peptidase U48 family.</text>
</comment>
<keyword evidence="8 13" id="KW-0472">Membrane</keyword>
<gene>
    <name evidence="15" type="ORF">ABEB36_003516</name>
</gene>
<dbReference type="InterPro" id="IPR003675">
    <property type="entry name" value="Rce1/LyrA-like_dom"/>
</dbReference>
<evidence type="ECO:0000256" key="4">
    <source>
        <dbReference type="ARBA" id="ARBA00022692"/>
    </source>
</evidence>
<evidence type="ECO:0000313" key="16">
    <source>
        <dbReference type="Proteomes" id="UP001566132"/>
    </source>
</evidence>
<dbReference type="EC" id="3.4.26.1" evidence="11"/>
<dbReference type="Proteomes" id="UP001566132">
    <property type="component" value="Unassembled WGS sequence"/>
</dbReference>
<dbReference type="PANTHER" id="PTHR13046">
    <property type="entry name" value="PROTEASE U48 CAAX PRENYL PROTEASE RCE1"/>
    <property type="match status" value="1"/>
</dbReference>
<feature type="transmembrane region" description="Helical" evidence="13">
    <location>
        <begin position="56"/>
        <end position="75"/>
    </location>
</feature>
<keyword evidence="6" id="KW-0256">Endoplasmic reticulum</keyword>
<dbReference type="GO" id="GO:0004175">
    <property type="term" value="F:endopeptidase activity"/>
    <property type="evidence" value="ECO:0007669"/>
    <property type="project" value="UniProtKB-ARBA"/>
</dbReference>
<evidence type="ECO:0000256" key="3">
    <source>
        <dbReference type="ARBA" id="ARBA00022670"/>
    </source>
</evidence>
<keyword evidence="3" id="KW-0645">Protease</keyword>
<evidence type="ECO:0000256" key="11">
    <source>
        <dbReference type="ARBA" id="ARBA00049729"/>
    </source>
</evidence>
<evidence type="ECO:0000256" key="9">
    <source>
        <dbReference type="ARBA" id="ARBA00032607"/>
    </source>
</evidence>
<organism evidence="15 16">
    <name type="scientific">Hypothenemus hampei</name>
    <name type="common">Coffee berry borer</name>
    <dbReference type="NCBI Taxonomy" id="57062"/>
    <lineage>
        <taxon>Eukaryota</taxon>
        <taxon>Metazoa</taxon>
        <taxon>Ecdysozoa</taxon>
        <taxon>Arthropoda</taxon>
        <taxon>Hexapoda</taxon>
        <taxon>Insecta</taxon>
        <taxon>Pterygota</taxon>
        <taxon>Neoptera</taxon>
        <taxon>Endopterygota</taxon>
        <taxon>Coleoptera</taxon>
        <taxon>Polyphaga</taxon>
        <taxon>Cucujiformia</taxon>
        <taxon>Curculionidae</taxon>
        <taxon>Scolytinae</taxon>
        <taxon>Hypothenemus</taxon>
    </lineage>
</organism>
<dbReference type="GO" id="GO:0006508">
    <property type="term" value="P:proteolysis"/>
    <property type="evidence" value="ECO:0007669"/>
    <property type="project" value="UniProtKB-KW"/>
</dbReference>
<protein>
    <recommendedName>
        <fullName evidence="12">CAAX prenyl protease 2</fullName>
        <ecNumber evidence="11">3.4.26.1</ecNumber>
    </recommendedName>
    <alternativeName>
        <fullName evidence="9">Farnesylated proteins-converting enzyme 2</fullName>
    </alternativeName>
</protein>
<keyword evidence="7 13" id="KW-1133">Transmembrane helix</keyword>
<evidence type="ECO:0000256" key="7">
    <source>
        <dbReference type="ARBA" id="ARBA00022989"/>
    </source>
</evidence>
<feature type="transmembrane region" description="Helical" evidence="13">
    <location>
        <begin position="95"/>
        <end position="115"/>
    </location>
</feature>
<evidence type="ECO:0000256" key="5">
    <source>
        <dbReference type="ARBA" id="ARBA00022801"/>
    </source>
</evidence>
<evidence type="ECO:0000259" key="14">
    <source>
        <dbReference type="Pfam" id="PF02517"/>
    </source>
</evidence>
<feature type="transmembrane region" description="Helical" evidence="13">
    <location>
        <begin position="12"/>
        <end position="35"/>
    </location>
</feature>
<evidence type="ECO:0000256" key="2">
    <source>
        <dbReference type="ARBA" id="ARBA00006897"/>
    </source>
</evidence>
<dbReference type="PANTHER" id="PTHR13046:SF0">
    <property type="entry name" value="CAAX PRENYL PROTEASE 2"/>
    <property type="match status" value="1"/>
</dbReference>
<reference evidence="15 16" key="1">
    <citation type="submission" date="2024-05" db="EMBL/GenBank/DDBJ databases">
        <title>Genetic variation in Jamaican populations of the coffee berry borer (Hypothenemus hampei).</title>
        <authorList>
            <person name="Errbii M."/>
            <person name="Myrie A."/>
        </authorList>
    </citation>
    <scope>NUCLEOTIDE SEQUENCE [LARGE SCALE GENOMIC DNA]</scope>
    <source>
        <strain evidence="15">JA-Hopewell-2020-01-JO</strain>
        <tissue evidence="15">Whole body</tissue>
    </source>
</reference>
<dbReference type="InterPro" id="IPR039731">
    <property type="entry name" value="Rce1"/>
</dbReference>
<evidence type="ECO:0000256" key="13">
    <source>
        <dbReference type="SAM" id="Phobius"/>
    </source>
</evidence>
<evidence type="ECO:0000256" key="12">
    <source>
        <dbReference type="ARBA" id="ARBA00049763"/>
    </source>
</evidence>
<feature type="transmembrane region" description="Helical" evidence="13">
    <location>
        <begin position="279"/>
        <end position="298"/>
    </location>
</feature>
<dbReference type="Pfam" id="PF02517">
    <property type="entry name" value="Rce1-like"/>
    <property type="match status" value="1"/>
</dbReference>
<keyword evidence="4 13" id="KW-0812">Transmembrane</keyword>
<comment type="subcellular location">
    <subcellularLocation>
        <location evidence="1">Endoplasmic reticulum membrane</location>
        <topology evidence="1">Multi-pass membrane protein</topology>
    </subcellularLocation>
</comment>